<accession>A0ABU2DPR2</accession>
<name>A0ABU2DPR2_9MICC</name>
<feature type="transmembrane region" description="Helical" evidence="1">
    <location>
        <begin position="36"/>
        <end position="54"/>
    </location>
</feature>
<keyword evidence="1" id="KW-0472">Membrane</keyword>
<dbReference type="Proteomes" id="UP001251870">
    <property type="component" value="Unassembled WGS sequence"/>
</dbReference>
<organism evidence="2 3">
    <name type="scientific">Nesterenkonia aerolata</name>
    <dbReference type="NCBI Taxonomy" id="3074079"/>
    <lineage>
        <taxon>Bacteria</taxon>
        <taxon>Bacillati</taxon>
        <taxon>Actinomycetota</taxon>
        <taxon>Actinomycetes</taxon>
        <taxon>Micrococcales</taxon>
        <taxon>Micrococcaceae</taxon>
        <taxon>Nesterenkonia</taxon>
    </lineage>
</organism>
<keyword evidence="1" id="KW-0812">Transmembrane</keyword>
<comment type="caution">
    <text evidence="2">The sequence shown here is derived from an EMBL/GenBank/DDBJ whole genome shotgun (WGS) entry which is preliminary data.</text>
</comment>
<evidence type="ECO:0000313" key="2">
    <source>
        <dbReference type="EMBL" id="MDR8018345.1"/>
    </source>
</evidence>
<dbReference type="RefSeq" id="WP_310547322.1">
    <property type="nucleotide sequence ID" value="NZ_JAVKGR010000001.1"/>
</dbReference>
<evidence type="ECO:0000256" key="1">
    <source>
        <dbReference type="SAM" id="Phobius"/>
    </source>
</evidence>
<keyword evidence="1" id="KW-1133">Transmembrane helix</keyword>
<dbReference type="EMBL" id="JAVKGR010000001">
    <property type="protein sequence ID" value="MDR8018345.1"/>
    <property type="molecule type" value="Genomic_DNA"/>
</dbReference>
<protein>
    <submittedName>
        <fullName evidence="2">Uncharacterized protein</fullName>
    </submittedName>
</protein>
<reference evidence="2 3" key="1">
    <citation type="submission" date="2023-09" db="EMBL/GenBank/DDBJ databases">
        <title>Description of three actinobacteria isolated from air of manufacturing shop in a pharmaceutical factory.</title>
        <authorList>
            <person name="Zhang D.-F."/>
        </authorList>
    </citation>
    <scope>NUCLEOTIDE SEQUENCE [LARGE SCALE GENOMIC DNA]</scope>
    <source>
        <strain evidence="2 3">LY-0111</strain>
    </source>
</reference>
<keyword evidence="3" id="KW-1185">Reference proteome</keyword>
<feature type="transmembrane region" description="Helical" evidence="1">
    <location>
        <begin position="6"/>
        <end position="24"/>
    </location>
</feature>
<sequence>MPFRFGTLLIIPLGFVVLLVFGLHQVGTITEAGRNYLLAALVFTALGYGVLRLLQSVSENHVTGQDAAGRRGSGGPG</sequence>
<evidence type="ECO:0000313" key="3">
    <source>
        <dbReference type="Proteomes" id="UP001251870"/>
    </source>
</evidence>
<gene>
    <name evidence="2" type="ORF">RIL96_02025</name>
</gene>
<proteinExistence type="predicted"/>